<dbReference type="AlphaFoldDB" id="A0A9D1IG28"/>
<sequence length="310" mass="32778">MTFLQNAGAAAGQVAILYILAAVGFCCDKAGLYTEKAARLCNDLLFYIVTPAVVIQAFAGMERTDASVRGLLFAMVGGLALHLLAILLSLPLFRKSGEDAPVYRFACIYGNVGYMALPLAQAVLGGAGVFYCSGVLVPFNLLSFTHGVWLMSGKDGRGAFRPSRLLLNPGVVSVLLALPLFFSDVRLPAVLSEPVRLLAQLNTPLAMLMFGTYLAHTKLRSMFCRPQIYLVAAFKLVLFPTVALLAAKLCGASGVLLTALLISACAPTANNTVMFAAKYGKSTQTASQTVAVVSLLSIVTMPVFIALAQA</sequence>
<proteinExistence type="inferred from homology"/>
<dbReference type="GO" id="GO:0055085">
    <property type="term" value="P:transmembrane transport"/>
    <property type="evidence" value="ECO:0007669"/>
    <property type="project" value="InterPro"/>
</dbReference>
<feature type="transmembrane region" description="Helical" evidence="8">
    <location>
        <begin position="71"/>
        <end position="90"/>
    </location>
</feature>
<evidence type="ECO:0000256" key="8">
    <source>
        <dbReference type="SAM" id="Phobius"/>
    </source>
</evidence>
<dbReference type="GO" id="GO:0005886">
    <property type="term" value="C:plasma membrane"/>
    <property type="evidence" value="ECO:0007669"/>
    <property type="project" value="UniProtKB-SubCell"/>
</dbReference>
<reference evidence="9" key="1">
    <citation type="submission" date="2020-10" db="EMBL/GenBank/DDBJ databases">
        <authorList>
            <person name="Gilroy R."/>
        </authorList>
    </citation>
    <scope>NUCLEOTIDE SEQUENCE</scope>
    <source>
        <strain evidence="9">ChiGjej1B1-19959</strain>
    </source>
</reference>
<feature type="transmembrane region" description="Helical" evidence="8">
    <location>
        <begin position="228"/>
        <end position="249"/>
    </location>
</feature>
<keyword evidence="3" id="KW-0813">Transport</keyword>
<feature type="transmembrane region" description="Helical" evidence="8">
    <location>
        <begin position="128"/>
        <end position="153"/>
    </location>
</feature>
<evidence type="ECO:0000256" key="1">
    <source>
        <dbReference type="ARBA" id="ARBA00004651"/>
    </source>
</evidence>
<evidence type="ECO:0000256" key="5">
    <source>
        <dbReference type="ARBA" id="ARBA00022692"/>
    </source>
</evidence>
<accession>A0A9D1IG28</accession>
<feature type="transmembrane region" description="Helical" evidence="8">
    <location>
        <begin position="289"/>
        <end position="308"/>
    </location>
</feature>
<feature type="transmembrane region" description="Helical" evidence="8">
    <location>
        <begin position="255"/>
        <end position="277"/>
    </location>
</feature>
<evidence type="ECO:0000313" key="10">
    <source>
        <dbReference type="Proteomes" id="UP000824071"/>
    </source>
</evidence>
<evidence type="ECO:0000256" key="2">
    <source>
        <dbReference type="ARBA" id="ARBA00010145"/>
    </source>
</evidence>
<keyword evidence="7 8" id="KW-0472">Membrane</keyword>
<reference evidence="9" key="2">
    <citation type="journal article" date="2021" name="PeerJ">
        <title>Extensive microbial diversity within the chicken gut microbiome revealed by metagenomics and culture.</title>
        <authorList>
            <person name="Gilroy R."/>
            <person name="Ravi A."/>
            <person name="Getino M."/>
            <person name="Pursley I."/>
            <person name="Horton D.L."/>
            <person name="Alikhan N.F."/>
            <person name="Baker D."/>
            <person name="Gharbi K."/>
            <person name="Hall N."/>
            <person name="Watson M."/>
            <person name="Adriaenssens E.M."/>
            <person name="Foster-Nyarko E."/>
            <person name="Jarju S."/>
            <person name="Secka A."/>
            <person name="Antonio M."/>
            <person name="Oren A."/>
            <person name="Chaudhuri R.R."/>
            <person name="La Ragione R."/>
            <person name="Hildebrand F."/>
            <person name="Pallen M.J."/>
        </authorList>
    </citation>
    <scope>NUCLEOTIDE SEQUENCE</scope>
    <source>
        <strain evidence="9">ChiGjej1B1-19959</strain>
    </source>
</reference>
<protein>
    <submittedName>
        <fullName evidence="9">AEC family transporter</fullName>
    </submittedName>
</protein>
<evidence type="ECO:0000256" key="6">
    <source>
        <dbReference type="ARBA" id="ARBA00022989"/>
    </source>
</evidence>
<evidence type="ECO:0000256" key="3">
    <source>
        <dbReference type="ARBA" id="ARBA00022448"/>
    </source>
</evidence>
<comment type="subcellular location">
    <subcellularLocation>
        <location evidence="1">Cell membrane</location>
        <topology evidence="1">Multi-pass membrane protein</topology>
    </subcellularLocation>
</comment>
<name>A0A9D1IG28_9FIRM</name>
<organism evidence="9 10">
    <name type="scientific">Candidatus Fimenecus excrementigallinarum</name>
    <dbReference type="NCBI Taxonomy" id="2840816"/>
    <lineage>
        <taxon>Bacteria</taxon>
        <taxon>Bacillati</taxon>
        <taxon>Bacillota</taxon>
        <taxon>Clostridia</taxon>
        <taxon>Candidatus Fimenecus</taxon>
    </lineage>
</organism>
<dbReference type="Gene3D" id="1.20.1530.20">
    <property type="match status" value="1"/>
</dbReference>
<evidence type="ECO:0000256" key="7">
    <source>
        <dbReference type="ARBA" id="ARBA00023136"/>
    </source>
</evidence>
<feature type="transmembrane region" description="Helical" evidence="8">
    <location>
        <begin position="40"/>
        <end position="59"/>
    </location>
</feature>
<dbReference type="PANTHER" id="PTHR36838:SF1">
    <property type="entry name" value="SLR1864 PROTEIN"/>
    <property type="match status" value="1"/>
</dbReference>
<keyword evidence="5 8" id="KW-0812">Transmembrane</keyword>
<comment type="caution">
    <text evidence="9">The sequence shown here is derived from an EMBL/GenBank/DDBJ whole genome shotgun (WGS) entry which is preliminary data.</text>
</comment>
<dbReference type="EMBL" id="DVMW01000041">
    <property type="protein sequence ID" value="HIU36378.1"/>
    <property type="molecule type" value="Genomic_DNA"/>
</dbReference>
<evidence type="ECO:0000313" key="9">
    <source>
        <dbReference type="EMBL" id="HIU36378.1"/>
    </source>
</evidence>
<dbReference type="PANTHER" id="PTHR36838">
    <property type="entry name" value="AUXIN EFFLUX CARRIER FAMILY PROTEIN"/>
    <property type="match status" value="1"/>
</dbReference>
<dbReference type="InterPro" id="IPR038770">
    <property type="entry name" value="Na+/solute_symporter_sf"/>
</dbReference>
<gene>
    <name evidence="9" type="ORF">IAC53_07240</name>
</gene>
<dbReference type="InterPro" id="IPR004776">
    <property type="entry name" value="Mem_transp_PIN-like"/>
</dbReference>
<evidence type="ECO:0000256" key="4">
    <source>
        <dbReference type="ARBA" id="ARBA00022475"/>
    </source>
</evidence>
<feature type="transmembrane region" description="Helical" evidence="8">
    <location>
        <begin position="165"/>
        <end position="182"/>
    </location>
</feature>
<dbReference type="Proteomes" id="UP000824071">
    <property type="component" value="Unassembled WGS sequence"/>
</dbReference>
<feature type="transmembrane region" description="Helical" evidence="8">
    <location>
        <begin position="6"/>
        <end position="28"/>
    </location>
</feature>
<comment type="similarity">
    <text evidence="2">Belongs to the auxin efflux carrier (TC 2.A.69) family.</text>
</comment>
<feature type="transmembrane region" description="Helical" evidence="8">
    <location>
        <begin position="197"/>
        <end position="216"/>
    </location>
</feature>
<keyword evidence="4" id="KW-1003">Cell membrane</keyword>
<feature type="transmembrane region" description="Helical" evidence="8">
    <location>
        <begin position="102"/>
        <end position="122"/>
    </location>
</feature>
<keyword evidence="6 8" id="KW-1133">Transmembrane helix</keyword>
<dbReference type="Pfam" id="PF03547">
    <property type="entry name" value="Mem_trans"/>
    <property type="match status" value="2"/>
</dbReference>